<comment type="caution">
    <text evidence="13">The sequence shown here is derived from an EMBL/GenBank/DDBJ whole genome shotgun (WGS) entry which is preliminary data.</text>
</comment>
<keyword evidence="10 11" id="KW-0472">Membrane</keyword>
<keyword evidence="9" id="KW-0482">Metalloprotease</keyword>
<keyword evidence="3 13" id="KW-0645">Protease</keyword>
<keyword evidence="7" id="KW-0862">Zinc</keyword>
<dbReference type="Proteomes" id="UP000587527">
    <property type="component" value="Unassembled WGS sequence"/>
</dbReference>
<evidence type="ECO:0000256" key="2">
    <source>
        <dbReference type="ARBA" id="ARBA00022475"/>
    </source>
</evidence>
<evidence type="ECO:0000256" key="5">
    <source>
        <dbReference type="ARBA" id="ARBA00022723"/>
    </source>
</evidence>
<keyword evidence="6" id="KW-0378">Hydrolase</keyword>
<keyword evidence="5" id="KW-0479">Metal-binding</keyword>
<dbReference type="PANTHER" id="PTHR43221">
    <property type="entry name" value="PROTEASE HTPX"/>
    <property type="match status" value="1"/>
</dbReference>
<accession>A0A841BQ20</accession>
<keyword evidence="2" id="KW-1003">Cell membrane</keyword>
<keyword evidence="4 11" id="KW-0812">Transmembrane</keyword>
<dbReference type="GO" id="GO:0004222">
    <property type="term" value="F:metalloendopeptidase activity"/>
    <property type="evidence" value="ECO:0007669"/>
    <property type="project" value="InterPro"/>
</dbReference>
<dbReference type="PANTHER" id="PTHR43221:SF2">
    <property type="entry name" value="PROTEASE HTPX HOMOLOG"/>
    <property type="match status" value="1"/>
</dbReference>
<dbReference type="InterPro" id="IPR050083">
    <property type="entry name" value="HtpX_protease"/>
</dbReference>
<dbReference type="AlphaFoldDB" id="A0A841BQ20"/>
<feature type="transmembrane region" description="Helical" evidence="11">
    <location>
        <begin position="7"/>
        <end position="35"/>
    </location>
</feature>
<evidence type="ECO:0000256" key="9">
    <source>
        <dbReference type="ARBA" id="ARBA00023049"/>
    </source>
</evidence>
<evidence type="ECO:0000256" key="6">
    <source>
        <dbReference type="ARBA" id="ARBA00022801"/>
    </source>
</evidence>
<protein>
    <submittedName>
        <fullName evidence="13">Zn-dependent protease with chaperone function</fullName>
    </submittedName>
</protein>
<reference evidence="13 14" key="1">
    <citation type="submission" date="2020-08" db="EMBL/GenBank/DDBJ databases">
        <title>Sequencing the genomes of 1000 actinobacteria strains.</title>
        <authorList>
            <person name="Klenk H.-P."/>
        </authorList>
    </citation>
    <scope>NUCLEOTIDE SEQUENCE [LARGE SCALE GENOMIC DNA]</scope>
    <source>
        <strain evidence="13 14">DSM 45362</strain>
    </source>
</reference>
<evidence type="ECO:0000313" key="13">
    <source>
        <dbReference type="EMBL" id="MBB5871167.1"/>
    </source>
</evidence>
<dbReference type="EMBL" id="JACHMN010000002">
    <property type="protein sequence ID" value="MBB5871167.1"/>
    <property type="molecule type" value="Genomic_DNA"/>
</dbReference>
<evidence type="ECO:0000256" key="3">
    <source>
        <dbReference type="ARBA" id="ARBA00022670"/>
    </source>
</evidence>
<dbReference type="RefSeq" id="WP_184839045.1">
    <property type="nucleotide sequence ID" value="NZ_JACHMN010000002.1"/>
</dbReference>
<name>A0A841BQ20_9ACTN</name>
<sequence>MVGRLRVLLSLVMLGGFYLVALLQLAIAIGLGVWVYSLVHQAVAIKIFIWIIIALVGSVGAALWNALRFKPEPPPGVVIHPDTAPQLWAEVRGLATAAGTRPPDEIRIIPEVNAAVSEHAKLMGLIPGKRYLYIGMPLLQTLTVSQLRSVLGHELGHYSGNHTKLGAVAYRGRLAIQGTIMRIGTGNPIGWAFRGYGRLYLLVDNAVARMQESEADTVAVKVAGNEAAASALRELLVIESAWSFYFARYVGPGAEAGFLPDDLFGGFGELVAARQDELVKLREVEHEVESSVWDTHPPIPDRVRAILAMPRVYQHPDTRLSGDLLPHLGSLGRTLQAAVVEVGGRQVLPWPEFTAAVATANLQEVADRIFRQVGRVIKDRRIGLPAVLGLVESGRAGEIAEPFFPGKTKREARELLYQPVDALITLAAIRSGKASFRHSWAQRAELVGPDGELVDFEELARLAATAETLPQARIRLAELGIEIETTAVVEQVATAKGADVIGGLGNVKIDKVSHDLLILDTGLIFLAGAGDSDEGNKRMHAALGSTPIPELARRHRFLPYEEIAAVKIEKEVPVRATLTLHDGNVVALHETWTGDQLTKQSRDNLLQALRQTTEV</sequence>
<dbReference type="CDD" id="cd07328">
    <property type="entry name" value="M48_Ste24p_like"/>
    <property type="match status" value="1"/>
</dbReference>
<proteinExistence type="predicted"/>
<dbReference type="Pfam" id="PF01435">
    <property type="entry name" value="Peptidase_M48"/>
    <property type="match status" value="1"/>
</dbReference>
<comment type="cofactor">
    <cofactor evidence="1">
        <name>Zn(2+)</name>
        <dbReference type="ChEBI" id="CHEBI:29105"/>
    </cofactor>
</comment>
<evidence type="ECO:0000256" key="7">
    <source>
        <dbReference type="ARBA" id="ARBA00022833"/>
    </source>
</evidence>
<feature type="domain" description="Peptidase M48" evidence="12">
    <location>
        <begin position="84"/>
        <end position="307"/>
    </location>
</feature>
<evidence type="ECO:0000256" key="11">
    <source>
        <dbReference type="SAM" id="Phobius"/>
    </source>
</evidence>
<evidence type="ECO:0000313" key="14">
    <source>
        <dbReference type="Proteomes" id="UP000587527"/>
    </source>
</evidence>
<evidence type="ECO:0000259" key="12">
    <source>
        <dbReference type="Pfam" id="PF01435"/>
    </source>
</evidence>
<organism evidence="13 14">
    <name type="scientific">Allocatelliglobosispora scoriae</name>
    <dbReference type="NCBI Taxonomy" id="643052"/>
    <lineage>
        <taxon>Bacteria</taxon>
        <taxon>Bacillati</taxon>
        <taxon>Actinomycetota</taxon>
        <taxon>Actinomycetes</taxon>
        <taxon>Micromonosporales</taxon>
        <taxon>Micromonosporaceae</taxon>
        <taxon>Allocatelliglobosispora</taxon>
    </lineage>
</organism>
<evidence type="ECO:0000256" key="8">
    <source>
        <dbReference type="ARBA" id="ARBA00022989"/>
    </source>
</evidence>
<dbReference type="GO" id="GO:0046872">
    <property type="term" value="F:metal ion binding"/>
    <property type="evidence" value="ECO:0007669"/>
    <property type="project" value="UniProtKB-KW"/>
</dbReference>
<evidence type="ECO:0000256" key="10">
    <source>
        <dbReference type="ARBA" id="ARBA00023136"/>
    </source>
</evidence>
<keyword evidence="14" id="KW-1185">Reference proteome</keyword>
<keyword evidence="8 11" id="KW-1133">Transmembrane helix</keyword>
<dbReference type="GO" id="GO:0006508">
    <property type="term" value="P:proteolysis"/>
    <property type="evidence" value="ECO:0007669"/>
    <property type="project" value="UniProtKB-KW"/>
</dbReference>
<dbReference type="InterPro" id="IPR001915">
    <property type="entry name" value="Peptidase_M48"/>
</dbReference>
<gene>
    <name evidence="13" type="ORF">F4553_004546</name>
</gene>
<feature type="transmembrane region" description="Helical" evidence="11">
    <location>
        <begin position="47"/>
        <end position="67"/>
    </location>
</feature>
<evidence type="ECO:0000256" key="1">
    <source>
        <dbReference type="ARBA" id="ARBA00001947"/>
    </source>
</evidence>
<dbReference type="Gene3D" id="3.30.2010.10">
    <property type="entry name" value="Metalloproteases ('zincins'), catalytic domain"/>
    <property type="match status" value="1"/>
</dbReference>
<evidence type="ECO:0000256" key="4">
    <source>
        <dbReference type="ARBA" id="ARBA00022692"/>
    </source>
</evidence>